<protein>
    <recommendedName>
        <fullName evidence="4">Short-chain dehydrogenase</fullName>
    </recommendedName>
</protein>
<evidence type="ECO:0000256" key="1">
    <source>
        <dbReference type="ARBA" id="ARBA00006484"/>
    </source>
</evidence>
<sequence>MFEEFKDKRVLITGASKGLGWVCAQCFEKWGSQLIITGRIPEKLKELQGEFSDPSRHLSVVADLINPEEIKRLVNEGKEFLGGIDIIIHALGGGYGFKDPLLSWEQFTMLHQVNFSAAAEINRLLIPEMSQRQAGN</sequence>
<dbReference type="Pfam" id="PF00106">
    <property type="entry name" value="adh_short"/>
    <property type="match status" value="1"/>
</dbReference>
<dbReference type="PANTHER" id="PTHR44196">
    <property type="entry name" value="DEHYDROGENASE/REDUCTASE SDR FAMILY MEMBER 7B"/>
    <property type="match status" value="1"/>
</dbReference>
<evidence type="ECO:0000256" key="2">
    <source>
        <dbReference type="ARBA" id="ARBA00023002"/>
    </source>
</evidence>
<reference evidence="3" key="1">
    <citation type="submission" date="2018-05" db="EMBL/GenBank/DDBJ databases">
        <authorList>
            <person name="Lanie J.A."/>
            <person name="Ng W.-L."/>
            <person name="Kazmierczak K.M."/>
            <person name="Andrzejewski T.M."/>
            <person name="Davidsen T.M."/>
            <person name="Wayne K.J."/>
            <person name="Tettelin H."/>
            <person name="Glass J.I."/>
            <person name="Rusch D."/>
            <person name="Podicherti R."/>
            <person name="Tsui H.-C.T."/>
            <person name="Winkler M.E."/>
        </authorList>
    </citation>
    <scope>NUCLEOTIDE SEQUENCE</scope>
</reference>
<dbReference type="GO" id="GO:0016020">
    <property type="term" value="C:membrane"/>
    <property type="evidence" value="ECO:0007669"/>
    <property type="project" value="TreeGrafter"/>
</dbReference>
<dbReference type="InterPro" id="IPR036291">
    <property type="entry name" value="NAD(P)-bd_dom_sf"/>
</dbReference>
<dbReference type="PANTHER" id="PTHR44196:SF1">
    <property type="entry name" value="DEHYDROGENASE_REDUCTASE SDR FAMILY MEMBER 7B"/>
    <property type="match status" value="1"/>
</dbReference>
<proteinExistence type="inferred from homology"/>
<name>A0A382JL56_9ZZZZ</name>
<gene>
    <name evidence="3" type="ORF">METZ01_LOCUS265269</name>
</gene>
<organism evidence="3">
    <name type="scientific">marine metagenome</name>
    <dbReference type="NCBI Taxonomy" id="408172"/>
    <lineage>
        <taxon>unclassified sequences</taxon>
        <taxon>metagenomes</taxon>
        <taxon>ecological metagenomes</taxon>
    </lineage>
</organism>
<dbReference type="CDD" id="cd05233">
    <property type="entry name" value="SDR_c"/>
    <property type="match status" value="1"/>
</dbReference>
<accession>A0A382JL56</accession>
<keyword evidence="2" id="KW-0560">Oxidoreductase</keyword>
<comment type="similarity">
    <text evidence="1">Belongs to the short-chain dehydrogenases/reductases (SDR) family.</text>
</comment>
<evidence type="ECO:0008006" key="4">
    <source>
        <dbReference type="Google" id="ProtNLM"/>
    </source>
</evidence>
<dbReference type="GO" id="GO:0016491">
    <property type="term" value="F:oxidoreductase activity"/>
    <property type="evidence" value="ECO:0007669"/>
    <property type="project" value="UniProtKB-KW"/>
</dbReference>
<feature type="non-terminal residue" evidence="3">
    <location>
        <position position="136"/>
    </location>
</feature>
<dbReference type="Gene3D" id="3.40.50.720">
    <property type="entry name" value="NAD(P)-binding Rossmann-like Domain"/>
    <property type="match status" value="1"/>
</dbReference>
<dbReference type="InterPro" id="IPR002347">
    <property type="entry name" value="SDR_fam"/>
</dbReference>
<evidence type="ECO:0000313" key="3">
    <source>
        <dbReference type="EMBL" id="SVC12415.1"/>
    </source>
</evidence>
<dbReference type="EMBL" id="UINC01074830">
    <property type="protein sequence ID" value="SVC12415.1"/>
    <property type="molecule type" value="Genomic_DNA"/>
</dbReference>
<dbReference type="SUPFAM" id="SSF51735">
    <property type="entry name" value="NAD(P)-binding Rossmann-fold domains"/>
    <property type="match status" value="1"/>
</dbReference>
<dbReference type="AlphaFoldDB" id="A0A382JL56"/>